<evidence type="ECO:0000313" key="10">
    <source>
        <dbReference type="Proteomes" id="UP001190700"/>
    </source>
</evidence>
<dbReference type="PRINTS" id="PR00320">
    <property type="entry name" value="GPROTEINBRPT"/>
</dbReference>
<dbReference type="PANTHER" id="PTHR14344">
    <property type="entry name" value="WD REPEAT PROTEIN"/>
    <property type="match status" value="1"/>
</dbReference>
<dbReference type="InterPro" id="IPR011047">
    <property type="entry name" value="Quinoprotein_ADH-like_sf"/>
</dbReference>
<feature type="repeat" description="WD" evidence="7">
    <location>
        <begin position="240"/>
        <end position="273"/>
    </location>
</feature>
<dbReference type="InterPro" id="IPR001680">
    <property type="entry name" value="WD40_rpt"/>
</dbReference>
<evidence type="ECO:0000256" key="8">
    <source>
        <dbReference type="SAM" id="MobiDB-lite"/>
    </source>
</evidence>
<name>A0AAE0BU18_9CHLO</name>
<keyword evidence="10" id="KW-1185">Reference proteome</keyword>
<keyword evidence="2" id="KW-0963">Cytoplasm</keyword>
<feature type="repeat" description="WD" evidence="7">
    <location>
        <begin position="1092"/>
        <end position="1107"/>
    </location>
</feature>
<feature type="repeat" description="WD" evidence="7">
    <location>
        <begin position="352"/>
        <end position="368"/>
    </location>
</feature>
<evidence type="ECO:0000256" key="6">
    <source>
        <dbReference type="ARBA" id="ARBA00038255"/>
    </source>
</evidence>
<dbReference type="InterPro" id="IPR051973">
    <property type="entry name" value="tRNA_Anticodon_Mtase-Reg"/>
</dbReference>
<comment type="similarity">
    <text evidence="6">Belongs to the WD repeat WDR6 family.</text>
</comment>
<dbReference type="InterPro" id="IPR020472">
    <property type="entry name" value="WD40_PAC1"/>
</dbReference>
<dbReference type="GO" id="GO:0005737">
    <property type="term" value="C:cytoplasm"/>
    <property type="evidence" value="ECO:0007669"/>
    <property type="project" value="UniProtKB-SubCell"/>
</dbReference>
<dbReference type="InterPro" id="IPR015943">
    <property type="entry name" value="WD40/YVTN_repeat-like_dom_sf"/>
</dbReference>
<gene>
    <name evidence="9" type="ORF">CYMTET_48073</name>
</gene>
<dbReference type="PANTHER" id="PTHR14344:SF3">
    <property type="entry name" value="WD REPEAT-CONTAINING PROTEIN 6"/>
    <property type="match status" value="1"/>
</dbReference>
<evidence type="ECO:0000256" key="2">
    <source>
        <dbReference type="ARBA" id="ARBA00022490"/>
    </source>
</evidence>
<keyword evidence="3 7" id="KW-0853">WD repeat</keyword>
<dbReference type="PROSITE" id="PS50294">
    <property type="entry name" value="WD_REPEATS_REGION"/>
    <property type="match status" value="1"/>
</dbReference>
<feature type="region of interest" description="Disordered" evidence="8">
    <location>
        <begin position="1153"/>
        <end position="1193"/>
    </location>
</feature>
<dbReference type="SUPFAM" id="SSF50998">
    <property type="entry name" value="Quinoprotein alcohol dehydrogenase-like"/>
    <property type="match status" value="1"/>
</dbReference>
<protein>
    <submittedName>
        <fullName evidence="9">WD repeat-containing protein 6</fullName>
    </submittedName>
</protein>
<keyword evidence="4" id="KW-0819">tRNA processing</keyword>
<comment type="subcellular location">
    <subcellularLocation>
        <location evidence="1">Cytoplasm</location>
    </subcellularLocation>
</comment>
<dbReference type="InterPro" id="IPR036322">
    <property type="entry name" value="WD40_repeat_dom_sf"/>
</dbReference>
<evidence type="ECO:0000256" key="7">
    <source>
        <dbReference type="PROSITE-ProRule" id="PRU00221"/>
    </source>
</evidence>
<organism evidence="9 10">
    <name type="scientific">Cymbomonas tetramitiformis</name>
    <dbReference type="NCBI Taxonomy" id="36881"/>
    <lineage>
        <taxon>Eukaryota</taxon>
        <taxon>Viridiplantae</taxon>
        <taxon>Chlorophyta</taxon>
        <taxon>Pyramimonadophyceae</taxon>
        <taxon>Pyramimonadales</taxon>
        <taxon>Pyramimonadaceae</taxon>
        <taxon>Cymbomonas</taxon>
    </lineage>
</organism>
<dbReference type="PROSITE" id="PS50082">
    <property type="entry name" value="WD_REPEATS_2"/>
    <property type="match status" value="3"/>
</dbReference>
<feature type="compositionally biased region" description="Basic and acidic residues" evidence="8">
    <location>
        <begin position="1159"/>
        <end position="1175"/>
    </location>
</feature>
<dbReference type="Proteomes" id="UP001190700">
    <property type="component" value="Unassembled WGS sequence"/>
</dbReference>
<reference evidence="9 10" key="1">
    <citation type="journal article" date="2015" name="Genome Biol. Evol.">
        <title>Comparative Genomics of a Bacterivorous Green Alga Reveals Evolutionary Causalities and Consequences of Phago-Mixotrophic Mode of Nutrition.</title>
        <authorList>
            <person name="Burns J.A."/>
            <person name="Paasch A."/>
            <person name="Narechania A."/>
            <person name="Kim E."/>
        </authorList>
    </citation>
    <scope>NUCLEOTIDE SEQUENCE [LARGE SCALE GENOMIC DNA]</scope>
    <source>
        <strain evidence="9 10">PLY_AMNH</strain>
    </source>
</reference>
<evidence type="ECO:0000313" key="9">
    <source>
        <dbReference type="EMBL" id="KAK3242223.1"/>
    </source>
</evidence>
<evidence type="ECO:0000256" key="4">
    <source>
        <dbReference type="ARBA" id="ARBA00022694"/>
    </source>
</evidence>
<evidence type="ECO:0000256" key="5">
    <source>
        <dbReference type="ARBA" id="ARBA00022737"/>
    </source>
</evidence>
<comment type="caution">
    <text evidence="9">The sequence shown here is derived from an EMBL/GenBank/DDBJ whole genome shotgun (WGS) entry which is preliminary data.</text>
</comment>
<accession>A0AAE0BU18</accession>
<keyword evidence="5" id="KW-0677">Repeat</keyword>
<dbReference type="SMART" id="SM00320">
    <property type="entry name" value="WD40"/>
    <property type="match status" value="8"/>
</dbReference>
<evidence type="ECO:0000256" key="1">
    <source>
        <dbReference type="ARBA" id="ARBA00004496"/>
    </source>
</evidence>
<proteinExistence type="inferred from homology"/>
<dbReference type="Gene3D" id="2.130.10.10">
    <property type="entry name" value="YVTN repeat-like/Quinoprotein amine dehydrogenase"/>
    <property type="match status" value="4"/>
</dbReference>
<dbReference type="Pfam" id="PF00400">
    <property type="entry name" value="WD40"/>
    <property type="match status" value="3"/>
</dbReference>
<dbReference type="EMBL" id="LGRX02033212">
    <property type="protein sequence ID" value="KAK3242223.1"/>
    <property type="molecule type" value="Genomic_DNA"/>
</dbReference>
<sequence>MASTGALQKRAYVGDVTALRLLPNTSEQGNPCKLLLAGIGAQLHCYALSTGELCLAEHVLEGARVHGINARAQRALTTEESVKSKYLIAIHGDRIAKVYSLEVVDVAQGSCRLKQVFALGPFRHWVLDVRLLGQAERSEDPGATPQGSKDEPELDLVAVGLTNNSVQIWNWRTQCKCFEVESEEHSLLYSMALSGTAIDDLLVAAGTIFQGVVVYGMPGEEARRRQPDGGALRAPTLHRLLGHEGSVHRVVWDAAGRRIASCSDDRTVRVWQVHGNDDHVASAPSMIDLEADSVIYGHTARLWDCYLHEDILLTASEDCTCRVWRLDGTCLASFQGHQGRGVWRCEYDVAANILISGGADSSIKLWSLPSLPSAPEDRGCIAGGAGASAAASLRGDVEELTLTPPGCEAGLMDSKSEYVRAVALLSTSELAVATNRGLLHYVSIDKGGDVVWQQLWENPKGGPLMCMSVQQDPEYRCGGNLCGRRASTYSLLLGDAKGHVAALRLEDVEEGAEAVPRRMRAHDLAVWVAHDTRRVLDAFWGERGRLGDWELFTADPVGQLRWWRLPAIGVGSAEEDPSLLGVFGSPFRTRVLSVHLRRESGLLAAGDASGNLVLFRVPAGSAAAPDSAQVHETEPVAQVRCAHGGAKKARAHGNTAVPVVHVMPGAHPEAGTVRTGGRDGQLHTFEAERCEGEDGAVSWQLRRSGTQQAGGIVSVQLEQHTASGEHLIAGFQADDLMVWSCTHQREVLRVNCGGWKRPHALLLGPNPASQACFAFVRDRQVRVWRSWEWAAMRGGDEGGAVKAPPASIHMCFHGREVNAVEILPPPPRRHLTAVGSPEVITGGEDGQLMRTPYTGEGTVEERSGHTHRAEGDVRGAVGAKLAVQAAQKVGEHCSGTAVRQVALAPAGGEGRAWVLATVGAKEALMLWGLTWGEAAPEAGGEAAPVAGRGGQLRSQMLSERARPAHLGHRTWRQEGGAAEGPGALESDQRYLAVKCFCRGDWDSGNLLCYVITASSDAALTLQVYSTVSQTWQTLAVLVHHTKPVLSLSLLDEEASSEPSMYSRLDEEASSEPLMAQDAAAIPKCLDRRCVVLFSGSTDGQIAVWDLSATVADSAASVVKGGTWRCATLTPAQTLTQAHQSGVNAMHCAAIAPGPQPTKEAQEHEKQADRTEDGEGCRSTGCAKAHGPQSETSRQIDVVLVSGGDDQAIRVTSWGLQRGPPHGGGEVRAMIAEEERTPSSSADVVTVTLLSTLMSPLAHFSALRGIWTDGDFVMSTGLDQRLQIWRLSATAGQAGGGDTEMQDAVPIQLVWLQKCMLEVLEPSDLCVYQDSGSSSQEYTIAIVGRGMQIVSWKPFKMDLS</sequence>
<dbReference type="GO" id="GO:0030488">
    <property type="term" value="P:tRNA methylation"/>
    <property type="evidence" value="ECO:0007669"/>
    <property type="project" value="TreeGrafter"/>
</dbReference>
<dbReference type="SUPFAM" id="SSF50978">
    <property type="entry name" value="WD40 repeat-like"/>
    <property type="match status" value="1"/>
</dbReference>
<evidence type="ECO:0000256" key="3">
    <source>
        <dbReference type="ARBA" id="ARBA00022574"/>
    </source>
</evidence>